<proteinExistence type="predicted"/>
<name>A0A1G9SR05_9BACL</name>
<dbReference type="EMBL" id="LIPY01000112">
    <property type="protein sequence ID" value="KWX75134.1"/>
    <property type="molecule type" value="Genomic_DNA"/>
</dbReference>
<dbReference type="Gene3D" id="1.10.357.10">
    <property type="entry name" value="Tetracycline Repressor, domain 2"/>
    <property type="match status" value="1"/>
</dbReference>
<gene>
    <name evidence="6" type="ORF">AML91_13835</name>
    <name evidence="7" type="ORF">SAMN05216191_11232</name>
</gene>
<feature type="DNA-binding region" description="H-T-H motif" evidence="4">
    <location>
        <begin position="37"/>
        <end position="56"/>
    </location>
</feature>
<evidence type="ECO:0000259" key="5">
    <source>
        <dbReference type="PROSITE" id="PS50977"/>
    </source>
</evidence>
<dbReference type="GO" id="GO:0003700">
    <property type="term" value="F:DNA-binding transcription factor activity"/>
    <property type="evidence" value="ECO:0007669"/>
    <property type="project" value="TreeGrafter"/>
</dbReference>
<dbReference type="OrthoDB" id="2373640at2"/>
<keyword evidence="3" id="KW-0804">Transcription</keyword>
<dbReference type="PRINTS" id="PR00455">
    <property type="entry name" value="HTHTETR"/>
</dbReference>
<evidence type="ECO:0000256" key="1">
    <source>
        <dbReference type="ARBA" id="ARBA00023015"/>
    </source>
</evidence>
<dbReference type="InterPro" id="IPR001647">
    <property type="entry name" value="HTH_TetR"/>
</dbReference>
<protein>
    <submittedName>
        <fullName evidence="6">TetR family transcriptional regulator</fullName>
    </submittedName>
    <submittedName>
        <fullName evidence="7">Transcriptional regulator, TetR family</fullName>
    </submittedName>
</protein>
<dbReference type="Pfam" id="PF00440">
    <property type="entry name" value="TetR_N"/>
    <property type="match status" value="1"/>
</dbReference>
<feature type="domain" description="HTH tetR-type" evidence="5">
    <location>
        <begin position="14"/>
        <end position="74"/>
    </location>
</feature>
<evidence type="ECO:0000256" key="2">
    <source>
        <dbReference type="ARBA" id="ARBA00023125"/>
    </source>
</evidence>
<sequence length="193" mass="21732">MPRLKEEQLQKIYDERKKQITAAAVKIFAQHGIQGTKISMITAEAGVSHGLFYHYFKTKEELFISLVREAVVTSVAEIDQLSRLSGSPIERVRVLTEAILDESGTPFFMLLHQARNSQEVPEEVSQLIQQYPLELYVERLLPLFKEGQEQGEIADGNLEELISGYITILSGVMVLGKGYSVPSADLLLRLVKR</sequence>
<dbReference type="InterPro" id="IPR050109">
    <property type="entry name" value="HTH-type_TetR-like_transc_reg"/>
</dbReference>
<dbReference type="GO" id="GO:0000976">
    <property type="term" value="F:transcription cis-regulatory region binding"/>
    <property type="evidence" value="ECO:0007669"/>
    <property type="project" value="TreeGrafter"/>
</dbReference>
<reference evidence="6 8" key="1">
    <citation type="submission" date="2015-08" db="EMBL/GenBank/DDBJ databases">
        <title>Genome of Paenibacillus jilunlii.</title>
        <authorList>
            <person name="Sant'Anna F.H."/>
            <person name="Ambrosini A."/>
            <person name="Souza R."/>
            <person name="Bach E."/>
            <person name="Fernandes G."/>
            <person name="Balsanelli E."/>
            <person name="Baura V.A."/>
            <person name="Pedrosa F.O."/>
            <person name="Souza E.M."/>
            <person name="Passaglia L."/>
        </authorList>
    </citation>
    <scope>NUCLEOTIDE SEQUENCE [LARGE SCALE GENOMIC DNA]</scope>
    <source>
        <strain evidence="6 8">DSM 23019</strain>
    </source>
</reference>
<keyword evidence="8" id="KW-1185">Reference proteome</keyword>
<keyword evidence="1" id="KW-0805">Transcription regulation</keyword>
<evidence type="ECO:0000256" key="4">
    <source>
        <dbReference type="PROSITE-ProRule" id="PRU00335"/>
    </source>
</evidence>
<dbReference type="EMBL" id="FNGM01000012">
    <property type="protein sequence ID" value="SDM37862.1"/>
    <property type="molecule type" value="Genomic_DNA"/>
</dbReference>
<reference evidence="7 9" key="2">
    <citation type="submission" date="2016-10" db="EMBL/GenBank/DDBJ databases">
        <authorList>
            <person name="de Groot N.N."/>
        </authorList>
    </citation>
    <scope>NUCLEOTIDE SEQUENCE [LARGE SCALE GENOMIC DNA]</scope>
    <source>
        <strain evidence="7 9">CGMCC 1.10239</strain>
    </source>
</reference>
<evidence type="ECO:0000256" key="3">
    <source>
        <dbReference type="ARBA" id="ARBA00023163"/>
    </source>
</evidence>
<evidence type="ECO:0000313" key="7">
    <source>
        <dbReference type="EMBL" id="SDM37862.1"/>
    </source>
</evidence>
<dbReference type="PANTHER" id="PTHR30055:SF234">
    <property type="entry name" value="HTH-TYPE TRANSCRIPTIONAL REGULATOR BETI"/>
    <property type="match status" value="1"/>
</dbReference>
<dbReference type="RefSeq" id="WP_062523531.1">
    <property type="nucleotide sequence ID" value="NZ_CP048429.1"/>
</dbReference>
<dbReference type="PANTHER" id="PTHR30055">
    <property type="entry name" value="HTH-TYPE TRANSCRIPTIONAL REGULATOR RUTR"/>
    <property type="match status" value="1"/>
</dbReference>
<dbReference type="Proteomes" id="UP000070252">
    <property type="component" value="Unassembled WGS sequence"/>
</dbReference>
<evidence type="ECO:0000313" key="6">
    <source>
        <dbReference type="EMBL" id="KWX75134.1"/>
    </source>
</evidence>
<dbReference type="Proteomes" id="UP000182783">
    <property type="component" value="Unassembled WGS sequence"/>
</dbReference>
<evidence type="ECO:0000313" key="9">
    <source>
        <dbReference type="Proteomes" id="UP000182783"/>
    </source>
</evidence>
<dbReference type="InterPro" id="IPR036271">
    <property type="entry name" value="Tet_transcr_reg_TetR-rel_C_sf"/>
</dbReference>
<dbReference type="PROSITE" id="PS50977">
    <property type="entry name" value="HTH_TETR_2"/>
    <property type="match status" value="1"/>
</dbReference>
<dbReference type="AlphaFoldDB" id="A0A1G9SR05"/>
<organism evidence="7 9">
    <name type="scientific">Paenibacillus jilunlii</name>
    <dbReference type="NCBI Taxonomy" id="682956"/>
    <lineage>
        <taxon>Bacteria</taxon>
        <taxon>Bacillati</taxon>
        <taxon>Bacillota</taxon>
        <taxon>Bacilli</taxon>
        <taxon>Bacillales</taxon>
        <taxon>Paenibacillaceae</taxon>
        <taxon>Paenibacillus</taxon>
    </lineage>
</organism>
<dbReference type="InterPro" id="IPR009057">
    <property type="entry name" value="Homeodomain-like_sf"/>
</dbReference>
<keyword evidence="2 4" id="KW-0238">DNA-binding</keyword>
<dbReference type="SUPFAM" id="SSF48498">
    <property type="entry name" value="Tetracyclin repressor-like, C-terminal domain"/>
    <property type="match status" value="1"/>
</dbReference>
<evidence type="ECO:0000313" key="8">
    <source>
        <dbReference type="Proteomes" id="UP000070252"/>
    </source>
</evidence>
<dbReference type="SUPFAM" id="SSF46689">
    <property type="entry name" value="Homeodomain-like"/>
    <property type="match status" value="1"/>
</dbReference>
<accession>A0A1G9SR05</accession>